<dbReference type="SUPFAM" id="SSF48371">
    <property type="entry name" value="ARM repeat"/>
    <property type="match status" value="1"/>
</dbReference>
<evidence type="ECO:0000313" key="1">
    <source>
        <dbReference type="EMBL" id="MBE1458020.1"/>
    </source>
</evidence>
<dbReference type="InterPro" id="IPR016024">
    <property type="entry name" value="ARM-type_fold"/>
</dbReference>
<reference evidence="1 2" key="1">
    <citation type="submission" date="2020-10" db="EMBL/GenBank/DDBJ databases">
        <title>Sequencing the genomes of 1000 actinobacteria strains.</title>
        <authorList>
            <person name="Klenk H.-P."/>
        </authorList>
    </citation>
    <scope>NUCLEOTIDE SEQUENCE [LARGE SCALE GENOMIC DNA]</scope>
    <source>
        <strain evidence="1 2">DSM 45157</strain>
    </source>
</reference>
<gene>
    <name evidence="1" type="ORF">H4W79_002234</name>
</gene>
<proteinExistence type="predicted"/>
<name>A0ABR9HG74_9ACTN</name>
<accession>A0ABR9HG74</accession>
<keyword evidence="2" id="KW-1185">Reference proteome</keyword>
<dbReference type="RefSeq" id="WP_191270578.1">
    <property type="nucleotide sequence ID" value="NZ_BMXJ01000004.1"/>
</dbReference>
<dbReference type="InterPro" id="IPR014825">
    <property type="entry name" value="DNA_alkylation"/>
</dbReference>
<organism evidence="1 2">
    <name type="scientific">Nocardiopsis terrae</name>
    <dbReference type="NCBI Taxonomy" id="372655"/>
    <lineage>
        <taxon>Bacteria</taxon>
        <taxon>Bacillati</taxon>
        <taxon>Actinomycetota</taxon>
        <taxon>Actinomycetes</taxon>
        <taxon>Streptosporangiales</taxon>
        <taxon>Nocardiopsidaceae</taxon>
        <taxon>Nocardiopsis</taxon>
    </lineage>
</organism>
<dbReference type="Proteomes" id="UP000598217">
    <property type="component" value="Unassembled WGS sequence"/>
</dbReference>
<dbReference type="Gene3D" id="1.25.40.290">
    <property type="entry name" value="ARM repeat domains"/>
    <property type="match status" value="1"/>
</dbReference>
<comment type="caution">
    <text evidence="1">The sequence shown here is derived from an EMBL/GenBank/DDBJ whole genome shotgun (WGS) entry which is preliminary data.</text>
</comment>
<evidence type="ECO:0000313" key="2">
    <source>
        <dbReference type="Proteomes" id="UP000598217"/>
    </source>
</evidence>
<sequence>MSSEYGLKKHFTGETATILGDRIQASLPHFDTRGYAAEVDRRVPGLELKDRVLILAEGLRSRLPESYPKALEVLGSTLGDELPEGRGMFTASWFLMPVARYVEEYGLGHPQESLDFLEAVTRCHTAEYAIRPFITEHRELTMARIREWAHDSSHNVRRLASEGTRARLPWASQLPFFIEDPSPVLEILEVLRSDPSDYVRKSVANNLNDISKDHSGTALATAERWSRESPTHETAWIVRHALRTLVKKGDQEALALLGTTGGEHIRVHDLSVRPAVIRLGDTLTIRFTVENTDTRPHHVTVDYVVHHVRKNGQLIPKVFKLSELGLAPGQAQSLEKSHTVKEVQTRRYYPGEHPVDVQVNGLAMATDRFELLL</sequence>
<dbReference type="EMBL" id="JADBDY010000001">
    <property type="protein sequence ID" value="MBE1458020.1"/>
    <property type="molecule type" value="Genomic_DNA"/>
</dbReference>
<protein>
    <submittedName>
        <fullName evidence="1">3-methyladenine DNA glycosylase AlkC</fullName>
    </submittedName>
</protein>
<dbReference type="Pfam" id="PF08713">
    <property type="entry name" value="DNA_alkylation"/>
    <property type="match status" value="1"/>
</dbReference>